<evidence type="ECO:0000313" key="2">
    <source>
        <dbReference type="EMBL" id="ESE39259.1"/>
    </source>
</evidence>
<evidence type="ECO:0000256" key="1">
    <source>
        <dbReference type="SAM" id="MobiDB-lite"/>
    </source>
</evidence>
<reference evidence="2 3" key="1">
    <citation type="journal article" date="2013" name="Genome Announc.">
        <title>Draft Genome Sequence of Shewanella decolorationis S12, a Dye-Degrading Bacterium Isolated from a Wastewater Treatment Plant.</title>
        <authorList>
            <person name="Xu M."/>
            <person name="Fang Y."/>
            <person name="Liu J."/>
            <person name="Chen X."/>
            <person name="Sun G."/>
            <person name="Guo J."/>
            <person name="Hua Z."/>
            <person name="Tu Q."/>
            <person name="Wu L."/>
            <person name="Zhou J."/>
            <person name="Liu X."/>
        </authorList>
    </citation>
    <scope>NUCLEOTIDE SEQUENCE [LARGE SCALE GENOMIC DNA]</scope>
    <source>
        <strain evidence="2 3">S12</strain>
    </source>
</reference>
<name>A0ABN0PH13_9GAMM</name>
<accession>A0ABN0PH13</accession>
<feature type="compositionally biased region" description="Basic residues" evidence="1">
    <location>
        <begin position="1"/>
        <end position="10"/>
    </location>
</feature>
<keyword evidence="3" id="KW-1185">Reference proteome</keyword>
<protein>
    <submittedName>
        <fullName evidence="2">Uncharacterized protein</fullName>
    </submittedName>
</protein>
<dbReference type="EMBL" id="AXZL01000076">
    <property type="protein sequence ID" value="ESE39259.1"/>
    <property type="molecule type" value="Genomic_DNA"/>
</dbReference>
<proteinExistence type="predicted"/>
<evidence type="ECO:0000313" key="3">
    <source>
        <dbReference type="Proteomes" id="UP000017548"/>
    </source>
</evidence>
<feature type="compositionally biased region" description="Basic residues" evidence="1">
    <location>
        <begin position="20"/>
        <end position="29"/>
    </location>
</feature>
<dbReference type="Proteomes" id="UP000017548">
    <property type="component" value="Unassembled WGS sequence"/>
</dbReference>
<organism evidence="2 3">
    <name type="scientific">Shewanella decolorationis S12</name>
    <dbReference type="NCBI Taxonomy" id="1353536"/>
    <lineage>
        <taxon>Bacteria</taxon>
        <taxon>Pseudomonadati</taxon>
        <taxon>Pseudomonadota</taxon>
        <taxon>Gammaproteobacteria</taxon>
        <taxon>Alteromonadales</taxon>
        <taxon>Shewanellaceae</taxon>
        <taxon>Shewanella</taxon>
    </lineage>
</organism>
<sequence>MSKEKAKKPPMKTLKEKRQDKRNRQKNSD</sequence>
<comment type="caution">
    <text evidence="2">The sequence shown here is derived from an EMBL/GenBank/DDBJ whole genome shotgun (WGS) entry which is preliminary data.</text>
</comment>
<feature type="region of interest" description="Disordered" evidence="1">
    <location>
        <begin position="1"/>
        <end position="29"/>
    </location>
</feature>
<gene>
    <name evidence="2" type="ORF">SHD_3468</name>
</gene>